<dbReference type="GO" id="GO:0009166">
    <property type="term" value="P:nucleotide catabolic process"/>
    <property type="evidence" value="ECO:0007669"/>
    <property type="project" value="InterPro"/>
</dbReference>
<name>A0A5M3MMC4_CONPW</name>
<dbReference type="InterPro" id="IPR053828">
    <property type="entry name" value="Nucleosidase_C"/>
</dbReference>
<dbReference type="PANTHER" id="PTHR11575:SF22">
    <property type="entry name" value="ADL392WP"/>
    <property type="match status" value="1"/>
</dbReference>
<dbReference type="GO" id="GO:0005576">
    <property type="term" value="C:extracellular region"/>
    <property type="evidence" value="ECO:0007669"/>
    <property type="project" value="UniProtKB-ARBA"/>
</dbReference>
<dbReference type="AlphaFoldDB" id="A0A5M3MMC4"/>
<feature type="chain" id="PRO_5024459248" description="Calcineurin-like phosphoesterase domain-containing protein" evidence="1">
    <location>
        <begin position="18"/>
        <end position="621"/>
    </location>
</feature>
<dbReference type="RefSeq" id="XP_007769059.1">
    <property type="nucleotide sequence ID" value="XM_007770869.1"/>
</dbReference>
<dbReference type="Pfam" id="PF00149">
    <property type="entry name" value="Metallophos"/>
    <property type="match status" value="1"/>
</dbReference>
<dbReference type="InterPro" id="IPR006179">
    <property type="entry name" value="5_nucleotidase/apyrase"/>
</dbReference>
<dbReference type="InterPro" id="IPR004843">
    <property type="entry name" value="Calcineurin-like_PHP"/>
</dbReference>
<dbReference type="Gene3D" id="3.60.21.10">
    <property type="match status" value="1"/>
</dbReference>
<dbReference type="Gene3D" id="3.90.780.10">
    <property type="entry name" value="5'-Nucleotidase, C-terminal domain"/>
    <property type="match status" value="2"/>
</dbReference>
<feature type="domain" description="Calcineurin-like phosphoesterase" evidence="2">
    <location>
        <begin position="59"/>
        <end position="291"/>
    </location>
</feature>
<dbReference type="SUPFAM" id="SSF55816">
    <property type="entry name" value="5'-nucleotidase (syn. UDP-sugar hydrolase), C-terminal domain"/>
    <property type="match status" value="1"/>
</dbReference>
<dbReference type="FunFam" id="3.60.21.10:FF:000043">
    <property type="entry name" value="Ser/Thr protein phosphatase family"/>
    <property type="match status" value="1"/>
</dbReference>
<sequence>MLAFRTGVLAFAVSALACGDAHHKRGQDHAHGHVHSVKREYPQFPLTPPYRPLVWGDFNVIHTTDTHGWLLGHQKATWPEPDYSGDLGDFASFVTHMKQIAIEKDVDLLVVDTGDLHDGTGLSDGFPAGGVDGHETNKFLAQLPFDLMTVGNHELYEYADAYDTYKNLVPHFNGRYLASNVNITVLDLDGKNVSVPMGDRFAKFSTMKGRKVTSLGVIFDFTGNALNTTVQFASDMVKEQWFAEAIADEPDLFLLVGHMPVSDDYWPDVFNVIRAVHPHTPILIFGGHSHIRDCQQYDGRSMALESGRYMETVGANLTNAKDNSNDIAFDRRYLDQNRVTYEYHTGRGNFTFDTLGGRFITSGLHELEKKYDLDYLYGTAPQDYFLTGASYPSNNSLLSLFIAEAAPVALAINNSRSSIPNIMITNSGSQRFDLFKGPFSKNDQLVTSPFEDAFLYIPDLKFSVANKVLPALNKAGAAERRRKRDVFERDLWRNDDEEIRAIFNAWVREMNERAGMEKRGNEAGNLTLGYVTKDSCPGAGDDTMHISIPSYDIPDFIGSNAPNVTDDTPIDLVFVDFIEEQLLGILNGLQSEKKYADSDVKPYSDVVSNQILGLYAQQKWN</sequence>
<dbReference type="OrthoDB" id="7722975at2759"/>
<dbReference type="InterPro" id="IPR029052">
    <property type="entry name" value="Metallo-depent_PP-like"/>
</dbReference>
<keyword evidence="1" id="KW-0732">Signal</keyword>
<dbReference type="PIRSF" id="PIRSF017316">
    <property type="entry name" value="Pesterase_C1039"/>
    <property type="match status" value="1"/>
</dbReference>
<dbReference type="EMBL" id="JH711579">
    <property type="protein sequence ID" value="EIW80263.1"/>
    <property type="molecule type" value="Genomic_DNA"/>
</dbReference>
<dbReference type="GeneID" id="19207891"/>
<evidence type="ECO:0000256" key="1">
    <source>
        <dbReference type="SAM" id="SignalP"/>
    </source>
</evidence>
<dbReference type="KEGG" id="cput:CONPUDRAFT_57614"/>
<dbReference type="OMA" id="PISFYRV"/>
<dbReference type="InterPro" id="IPR036907">
    <property type="entry name" value="5'-Nucleotdase_C_sf"/>
</dbReference>
<gene>
    <name evidence="4" type="ORF">CONPUDRAFT_57614</name>
</gene>
<comment type="caution">
    <text evidence="4">The sequence shown here is derived from an EMBL/GenBank/DDBJ whole genome shotgun (WGS) entry which is preliminary data.</text>
</comment>
<dbReference type="PROSITE" id="PS51257">
    <property type="entry name" value="PROKAR_LIPOPROTEIN"/>
    <property type="match status" value="1"/>
</dbReference>
<accession>A0A5M3MMC4</accession>
<feature type="signal peptide" evidence="1">
    <location>
        <begin position="1"/>
        <end position="17"/>
    </location>
</feature>
<organism evidence="4 5">
    <name type="scientific">Coniophora puteana (strain RWD-64-598)</name>
    <name type="common">Brown rot fungus</name>
    <dbReference type="NCBI Taxonomy" id="741705"/>
    <lineage>
        <taxon>Eukaryota</taxon>
        <taxon>Fungi</taxon>
        <taxon>Dikarya</taxon>
        <taxon>Basidiomycota</taxon>
        <taxon>Agaricomycotina</taxon>
        <taxon>Agaricomycetes</taxon>
        <taxon>Agaricomycetidae</taxon>
        <taxon>Boletales</taxon>
        <taxon>Coniophorineae</taxon>
        <taxon>Coniophoraceae</taxon>
        <taxon>Coniophora</taxon>
    </lineage>
</organism>
<feature type="domain" description="Putative 5'-nucleotidase C-terminal" evidence="3">
    <location>
        <begin position="383"/>
        <end position="583"/>
    </location>
</feature>
<evidence type="ECO:0000259" key="3">
    <source>
        <dbReference type="Pfam" id="PF21953"/>
    </source>
</evidence>
<evidence type="ECO:0008006" key="6">
    <source>
        <dbReference type="Google" id="ProtNLM"/>
    </source>
</evidence>
<protein>
    <recommendedName>
        <fullName evidence="6">Calcineurin-like phosphoesterase domain-containing protein</fullName>
    </recommendedName>
</protein>
<reference evidence="5" key="1">
    <citation type="journal article" date="2012" name="Science">
        <title>The Paleozoic origin of enzymatic lignin decomposition reconstructed from 31 fungal genomes.</title>
        <authorList>
            <person name="Floudas D."/>
            <person name="Binder M."/>
            <person name="Riley R."/>
            <person name="Barry K."/>
            <person name="Blanchette R.A."/>
            <person name="Henrissat B."/>
            <person name="Martinez A.T."/>
            <person name="Otillar R."/>
            <person name="Spatafora J.W."/>
            <person name="Yadav J.S."/>
            <person name="Aerts A."/>
            <person name="Benoit I."/>
            <person name="Boyd A."/>
            <person name="Carlson A."/>
            <person name="Copeland A."/>
            <person name="Coutinho P.M."/>
            <person name="de Vries R.P."/>
            <person name="Ferreira P."/>
            <person name="Findley K."/>
            <person name="Foster B."/>
            <person name="Gaskell J."/>
            <person name="Glotzer D."/>
            <person name="Gorecki P."/>
            <person name="Heitman J."/>
            <person name="Hesse C."/>
            <person name="Hori C."/>
            <person name="Igarashi K."/>
            <person name="Jurgens J.A."/>
            <person name="Kallen N."/>
            <person name="Kersten P."/>
            <person name="Kohler A."/>
            <person name="Kuees U."/>
            <person name="Kumar T.K.A."/>
            <person name="Kuo A."/>
            <person name="LaButti K."/>
            <person name="Larrondo L.F."/>
            <person name="Lindquist E."/>
            <person name="Ling A."/>
            <person name="Lombard V."/>
            <person name="Lucas S."/>
            <person name="Lundell T."/>
            <person name="Martin R."/>
            <person name="McLaughlin D.J."/>
            <person name="Morgenstern I."/>
            <person name="Morin E."/>
            <person name="Murat C."/>
            <person name="Nagy L.G."/>
            <person name="Nolan M."/>
            <person name="Ohm R.A."/>
            <person name="Patyshakuliyeva A."/>
            <person name="Rokas A."/>
            <person name="Ruiz-Duenas F.J."/>
            <person name="Sabat G."/>
            <person name="Salamov A."/>
            <person name="Samejima M."/>
            <person name="Schmutz J."/>
            <person name="Slot J.C."/>
            <person name="St John F."/>
            <person name="Stenlid J."/>
            <person name="Sun H."/>
            <person name="Sun S."/>
            <person name="Syed K."/>
            <person name="Tsang A."/>
            <person name="Wiebenga A."/>
            <person name="Young D."/>
            <person name="Pisabarro A."/>
            <person name="Eastwood D.C."/>
            <person name="Martin F."/>
            <person name="Cullen D."/>
            <person name="Grigoriev I.V."/>
            <person name="Hibbett D.S."/>
        </authorList>
    </citation>
    <scope>NUCLEOTIDE SEQUENCE [LARGE SCALE GENOMIC DNA]</scope>
    <source>
        <strain evidence="5">RWD-64-598 SS2</strain>
    </source>
</reference>
<dbReference type="GO" id="GO:0005829">
    <property type="term" value="C:cytosol"/>
    <property type="evidence" value="ECO:0007669"/>
    <property type="project" value="TreeGrafter"/>
</dbReference>
<dbReference type="Proteomes" id="UP000053558">
    <property type="component" value="Unassembled WGS sequence"/>
</dbReference>
<dbReference type="InterPro" id="IPR014485">
    <property type="entry name" value="Pesterase_C1039"/>
</dbReference>
<evidence type="ECO:0000313" key="5">
    <source>
        <dbReference type="Proteomes" id="UP000053558"/>
    </source>
</evidence>
<dbReference type="Pfam" id="PF21953">
    <property type="entry name" value="NadN_nucleosid_C"/>
    <property type="match status" value="1"/>
</dbReference>
<dbReference type="GO" id="GO:0016787">
    <property type="term" value="F:hydrolase activity"/>
    <property type="evidence" value="ECO:0007669"/>
    <property type="project" value="InterPro"/>
</dbReference>
<evidence type="ECO:0000259" key="2">
    <source>
        <dbReference type="Pfam" id="PF00149"/>
    </source>
</evidence>
<keyword evidence="5" id="KW-1185">Reference proteome</keyword>
<dbReference type="PANTHER" id="PTHR11575">
    <property type="entry name" value="5'-NUCLEOTIDASE-RELATED"/>
    <property type="match status" value="1"/>
</dbReference>
<dbReference type="SUPFAM" id="SSF56300">
    <property type="entry name" value="Metallo-dependent phosphatases"/>
    <property type="match status" value="1"/>
</dbReference>
<evidence type="ECO:0000313" key="4">
    <source>
        <dbReference type="EMBL" id="EIW80263.1"/>
    </source>
</evidence>
<proteinExistence type="predicted"/>